<dbReference type="EMBL" id="KZ857745">
    <property type="protein sequence ID" value="RDX39569.1"/>
    <property type="molecule type" value="Genomic_DNA"/>
</dbReference>
<reference evidence="2 3" key="1">
    <citation type="journal article" date="2018" name="Biotechnol. Biofuels">
        <title>Integrative visual omics of the white-rot fungus Polyporus brumalis exposes the biotechnological potential of its oxidative enzymes for delignifying raw plant biomass.</title>
        <authorList>
            <person name="Miyauchi S."/>
            <person name="Rancon A."/>
            <person name="Drula E."/>
            <person name="Hage H."/>
            <person name="Chaduli D."/>
            <person name="Favel A."/>
            <person name="Grisel S."/>
            <person name="Henrissat B."/>
            <person name="Herpoel-Gimbert I."/>
            <person name="Ruiz-Duenas F.J."/>
            <person name="Chevret D."/>
            <person name="Hainaut M."/>
            <person name="Lin J."/>
            <person name="Wang M."/>
            <person name="Pangilinan J."/>
            <person name="Lipzen A."/>
            <person name="Lesage-Meessen L."/>
            <person name="Navarro D."/>
            <person name="Riley R."/>
            <person name="Grigoriev I.V."/>
            <person name="Zhou S."/>
            <person name="Raouche S."/>
            <person name="Rosso M.N."/>
        </authorList>
    </citation>
    <scope>NUCLEOTIDE SEQUENCE [LARGE SCALE GENOMIC DNA]</scope>
    <source>
        <strain evidence="2 3">BRFM 1820</strain>
    </source>
</reference>
<feature type="domain" description="NADH:flavin oxidoreductase/NADH oxidase N-terminal" evidence="1">
    <location>
        <begin position="2"/>
        <end position="100"/>
    </location>
</feature>
<dbReference type="PANTHER" id="PTHR22893:SF91">
    <property type="entry name" value="NADPH DEHYDROGENASE 2-RELATED"/>
    <property type="match status" value="1"/>
</dbReference>
<proteinExistence type="predicted"/>
<dbReference type="OrthoDB" id="276546at2759"/>
<evidence type="ECO:0000313" key="3">
    <source>
        <dbReference type="Proteomes" id="UP000256964"/>
    </source>
</evidence>
<feature type="non-terminal residue" evidence="2">
    <location>
        <position position="237"/>
    </location>
</feature>
<evidence type="ECO:0000313" key="2">
    <source>
        <dbReference type="EMBL" id="RDX39569.1"/>
    </source>
</evidence>
<dbReference type="STRING" id="139420.A0A371CH09"/>
<protein>
    <submittedName>
        <fullName evidence="2">FMN-linked oxidoreductase</fullName>
    </submittedName>
</protein>
<organism evidence="2 3">
    <name type="scientific">Lentinus brumalis</name>
    <dbReference type="NCBI Taxonomy" id="2498619"/>
    <lineage>
        <taxon>Eukaryota</taxon>
        <taxon>Fungi</taxon>
        <taxon>Dikarya</taxon>
        <taxon>Basidiomycota</taxon>
        <taxon>Agaricomycotina</taxon>
        <taxon>Agaricomycetes</taxon>
        <taxon>Polyporales</taxon>
        <taxon>Polyporaceae</taxon>
        <taxon>Lentinus</taxon>
    </lineage>
</organism>
<dbReference type="Proteomes" id="UP000256964">
    <property type="component" value="Unassembled WGS sequence"/>
</dbReference>
<dbReference type="Gene3D" id="3.20.20.70">
    <property type="entry name" value="Aldolase class I"/>
    <property type="match status" value="2"/>
</dbReference>
<accession>A0A371CH09</accession>
<dbReference type="SUPFAM" id="SSF51395">
    <property type="entry name" value="FMN-linked oxidoreductases"/>
    <property type="match status" value="1"/>
</dbReference>
<evidence type="ECO:0000259" key="1">
    <source>
        <dbReference type="Pfam" id="PF00724"/>
    </source>
</evidence>
<dbReference type="InterPro" id="IPR045247">
    <property type="entry name" value="Oye-like"/>
</dbReference>
<keyword evidence="3" id="KW-1185">Reference proteome</keyword>
<name>A0A371CH09_9APHY</name>
<dbReference type="GO" id="GO:0003959">
    <property type="term" value="F:NADPH dehydrogenase activity"/>
    <property type="evidence" value="ECO:0007669"/>
    <property type="project" value="TreeGrafter"/>
</dbReference>
<dbReference type="InterPro" id="IPR013785">
    <property type="entry name" value="Aldolase_TIM"/>
</dbReference>
<gene>
    <name evidence="2" type="ORF">OH76DRAFT_1523008</name>
</gene>
<dbReference type="PANTHER" id="PTHR22893">
    <property type="entry name" value="NADH OXIDOREDUCTASE-RELATED"/>
    <property type="match status" value="1"/>
</dbReference>
<dbReference type="AlphaFoldDB" id="A0A371CH09"/>
<dbReference type="InterPro" id="IPR001155">
    <property type="entry name" value="OxRdtase_FMN_N"/>
</dbReference>
<sequence length="237" mass="26297">VTEALHAKGFYIFLQLWALGRAARPELFNKEFPDHPYVSASPMALTERPNDVPRELTKDEIKEYVGWYPTAVQNKIMAGFDGVEANGAAGYLPDQFLQDVSTRIRLSAWSLYQDMRMKAAIPTLSYLVERLNARHPDLVYIDVIASGAIFSQGPEDPSVQFYINDIWAPRPTTGGYDRESGIQVAEETGQLIGCVRALSANPDLPFRLRISAGRADQHRAGASRLVASVNTNLASNR</sequence>
<dbReference type="GO" id="GO:0010181">
    <property type="term" value="F:FMN binding"/>
    <property type="evidence" value="ECO:0007669"/>
    <property type="project" value="InterPro"/>
</dbReference>
<dbReference type="Pfam" id="PF00724">
    <property type="entry name" value="Oxidored_FMN"/>
    <property type="match status" value="1"/>
</dbReference>